<comment type="cofactor">
    <cofactor evidence="8">
        <name>Fe cation</name>
        <dbReference type="ChEBI" id="CHEBI:24875"/>
    </cofactor>
    <text evidence="8">Binds 2 iron ions per subunit.</text>
</comment>
<evidence type="ECO:0000256" key="4">
    <source>
        <dbReference type="ARBA" id="ARBA00023002"/>
    </source>
</evidence>
<dbReference type="HAMAP" id="MF_01658">
    <property type="entry name" value="COQ7"/>
    <property type="match status" value="1"/>
</dbReference>
<dbReference type="GO" id="GO:0008682">
    <property type="term" value="F:3-demethoxyubiquinol 3-hydroxylase activity"/>
    <property type="evidence" value="ECO:0007669"/>
    <property type="project" value="UniProtKB-EC"/>
</dbReference>
<dbReference type="GO" id="GO:0031314">
    <property type="term" value="C:extrinsic component of mitochondrial inner membrane"/>
    <property type="evidence" value="ECO:0007669"/>
    <property type="project" value="UniProtKB-UniRule"/>
</dbReference>
<comment type="similarity">
    <text evidence="8">Belongs to the COQ7 family.</text>
</comment>
<feature type="binding site" evidence="8">
    <location>
        <position position="175"/>
    </location>
    <ligand>
        <name>Fe cation</name>
        <dbReference type="ChEBI" id="CHEBI:24875"/>
        <label>2</label>
    </ligand>
</feature>
<evidence type="ECO:0000256" key="8">
    <source>
        <dbReference type="HAMAP-Rule" id="MF_03194"/>
    </source>
</evidence>
<dbReference type="KEGG" id="som:SOMG_01398"/>
<evidence type="ECO:0000256" key="7">
    <source>
        <dbReference type="ARBA" id="ARBA00023136"/>
    </source>
</evidence>
<comment type="subunit">
    <text evidence="8">Component of a multi-subunit COQ enzyme complex, composed of at least COQ3, COQ4, COQ5, COQ6, COQ7 and COQ9.</text>
</comment>
<evidence type="ECO:0000313" key="10">
    <source>
        <dbReference type="Proteomes" id="UP001212411"/>
    </source>
</evidence>
<comment type="pathway">
    <text evidence="1 8">Cofactor biosynthesis; ubiquinone biosynthesis.</text>
</comment>
<keyword evidence="10" id="KW-1185">Reference proteome</keyword>
<feature type="binding site" evidence="8">
    <location>
        <position position="172"/>
    </location>
    <ligand>
        <name>Fe cation</name>
        <dbReference type="ChEBI" id="CHEBI:24875"/>
        <label>1</label>
    </ligand>
</feature>
<keyword evidence="6 8" id="KW-0503">Monooxygenase</keyword>
<keyword evidence="7 8" id="KW-0472">Membrane</keyword>
<dbReference type="AlphaFoldDB" id="A0AAE9W908"/>
<dbReference type="GO" id="GO:0006744">
    <property type="term" value="P:ubiquinone biosynthetic process"/>
    <property type="evidence" value="ECO:0007669"/>
    <property type="project" value="UniProtKB-UniRule"/>
</dbReference>
<dbReference type="GeneID" id="80874880"/>
<dbReference type="InterPro" id="IPR009078">
    <property type="entry name" value="Ferritin-like_SF"/>
</dbReference>
<comment type="function">
    <text evidence="8">Catalyzes the hydroxylation of 2-polyprenyl-3-methyl-6-methoxy-1,4-benzoquinol (DMQH2) during ubiquinone biosynthesis. Has also a structural role in the COQ enzyme complex, stabilizing other COQ polypeptides.</text>
</comment>
<evidence type="ECO:0000256" key="2">
    <source>
        <dbReference type="ARBA" id="ARBA00022688"/>
    </source>
</evidence>
<dbReference type="PANTHER" id="PTHR11237:SF4">
    <property type="entry name" value="5-DEMETHOXYUBIQUINONE HYDROXYLASE, MITOCHONDRIAL"/>
    <property type="match status" value="1"/>
</dbReference>
<dbReference type="InterPro" id="IPR011566">
    <property type="entry name" value="Ubq_synth_Coq7"/>
</dbReference>
<dbReference type="RefSeq" id="XP_056036137.1">
    <property type="nucleotide sequence ID" value="XM_056180191.1"/>
</dbReference>
<comment type="subcellular location">
    <subcellularLocation>
        <location evidence="8">Mitochondrion inner membrane</location>
        <topology evidence="8">Peripheral membrane protein</topology>
        <orientation evidence="8">Matrix side</orientation>
    </subcellularLocation>
</comment>
<gene>
    <name evidence="9" type="primary">coq7</name>
    <name evidence="8" type="synonym">COQ7</name>
    <name evidence="9" type="ORF">SOMG_01398</name>
</gene>
<dbReference type="PANTHER" id="PTHR11237">
    <property type="entry name" value="COENZYME Q10 BIOSYNTHESIS PROTEIN 7"/>
    <property type="match status" value="1"/>
</dbReference>
<feature type="binding site" evidence="8">
    <location>
        <position position="82"/>
    </location>
    <ligand>
        <name>Fe cation</name>
        <dbReference type="ChEBI" id="CHEBI:24875"/>
        <label>1</label>
    </ligand>
</feature>
<proteinExistence type="inferred from homology"/>
<dbReference type="SUPFAM" id="SSF47240">
    <property type="entry name" value="Ferritin-like"/>
    <property type="match status" value="1"/>
</dbReference>
<comment type="catalytic activity">
    <reaction evidence="8">
        <text>a 5-methoxy-2-methyl-3-(all-trans-polyprenyl)benzene-1,4-diol + AH2 + O2 = a 3-demethylubiquinol + A + H2O</text>
        <dbReference type="Rhea" id="RHEA:50908"/>
        <dbReference type="Rhea" id="RHEA-COMP:10859"/>
        <dbReference type="Rhea" id="RHEA-COMP:10914"/>
        <dbReference type="ChEBI" id="CHEBI:13193"/>
        <dbReference type="ChEBI" id="CHEBI:15377"/>
        <dbReference type="ChEBI" id="CHEBI:15379"/>
        <dbReference type="ChEBI" id="CHEBI:17499"/>
        <dbReference type="ChEBI" id="CHEBI:84167"/>
        <dbReference type="ChEBI" id="CHEBI:84422"/>
        <dbReference type="EC" id="1.14.99.60"/>
    </reaction>
</comment>
<dbReference type="Pfam" id="PF03232">
    <property type="entry name" value="COQ7"/>
    <property type="match status" value="1"/>
</dbReference>
<feature type="binding site" evidence="8">
    <location>
        <position position="134"/>
    </location>
    <ligand>
        <name>Fe cation</name>
        <dbReference type="ChEBI" id="CHEBI:24875"/>
        <label>2</label>
    </ligand>
</feature>
<feature type="binding site" evidence="8">
    <location>
        <position position="50"/>
    </location>
    <ligand>
        <name>Fe cation</name>
        <dbReference type="ChEBI" id="CHEBI:24875"/>
        <label>1</label>
    </ligand>
</feature>
<organism evidence="9 10">
    <name type="scientific">Schizosaccharomyces osmophilus</name>
    <dbReference type="NCBI Taxonomy" id="2545709"/>
    <lineage>
        <taxon>Eukaryota</taxon>
        <taxon>Fungi</taxon>
        <taxon>Dikarya</taxon>
        <taxon>Ascomycota</taxon>
        <taxon>Taphrinomycotina</taxon>
        <taxon>Schizosaccharomycetes</taxon>
        <taxon>Schizosaccharomycetales</taxon>
        <taxon>Schizosaccharomycetaceae</taxon>
        <taxon>Schizosaccharomyces</taxon>
    </lineage>
</organism>
<dbReference type="Proteomes" id="UP001212411">
    <property type="component" value="Chromosome 1"/>
</dbReference>
<sequence>MFASKRFLLSPWNRTVPITICRSLSTAPKELSQQDSQVLDRVIRVDQAGELGANQIYKGQHFVLQFTDPKVAPTIQHMWDQEKYHLKTFDNYILENRVRPTLLRPFWDVAGFALGAGTALLGTKAAMACTEAVETAIGGHYNDQLRDTVHLNDAAPELEKLRDDLAEFRDDELEHLNTAVDDWSAKEAPAHNLLNNAIQAGCQTAIWLCKRF</sequence>
<dbReference type="CDD" id="cd01042">
    <property type="entry name" value="DMQH"/>
    <property type="match status" value="1"/>
</dbReference>
<feature type="binding site" evidence="8">
    <location>
        <position position="172"/>
    </location>
    <ligand>
        <name>Fe cation</name>
        <dbReference type="ChEBI" id="CHEBI:24875"/>
        <label>2</label>
    </ligand>
</feature>
<keyword evidence="2 8" id="KW-0831">Ubiquinone biosynthesis</keyword>
<keyword evidence="4 8" id="KW-0560">Oxidoreductase</keyword>
<keyword evidence="5 8" id="KW-0408">Iron</keyword>
<feature type="binding site" evidence="8">
    <location>
        <position position="85"/>
    </location>
    <ligand>
        <name>Fe cation</name>
        <dbReference type="ChEBI" id="CHEBI:24875"/>
        <label>1</label>
    </ligand>
</feature>
<dbReference type="GO" id="GO:0016709">
    <property type="term" value="F:oxidoreductase activity, acting on paired donors, with incorporation or reduction of molecular oxygen, NAD(P)H as one donor, and incorporation of one atom of oxygen"/>
    <property type="evidence" value="ECO:0007669"/>
    <property type="project" value="UniProtKB-UniRule"/>
</dbReference>
<dbReference type="GO" id="GO:0046872">
    <property type="term" value="F:metal ion binding"/>
    <property type="evidence" value="ECO:0007669"/>
    <property type="project" value="UniProtKB-KW"/>
</dbReference>
<keyword evidence="8" id="KW-0999">Mitochondrion inner membrane</keyword>
<accession>A0AAE9W908</accession>
<feature type="binding site" evidence="8">
    <location>
        <position position="82"/>
    </location>
    <ligand>
        <name>Fe cation</name>
        <dbReference type="ChEBI" id="CHEBI:24875"/>
        <label>2</label>
    </ligand>
</feature>
<dbReference type="EC" id="1.14.99.60" evidence="8"/>
<keyword evidence="3 8" id="KW-0479">Metal-binding</keyword>
<keyword evidence="8" id="KW-0496">Mitochondrion</keyword>
<name>A0AAE9W908_9SCHI</name>
<protein>
    <recommendedName>
        <fullName evidence="8">5-demethoxyubiquinone hydroxylase, mitochondrial</fullName>
        <shortName evidence="8">DMQ hydroxylase</shortName>
        <ecNumber evidence="8">1.14.99.60</ecNumber>
    </recommendedName>
    <alternativeName>
        <fullName evidence="8">Ubiquinone biosynthesis monooxygenase COQ7</fullName>
    </alternativeName>
</protein>
<evidence type="ECO:0000256" key="1">
    <source>
        <dbReference type="ARBA" id="ARBA00004749"/>
    </source>
</evidence>
<dbReference type="EMBL" id="CP115611">
    <property type="protein sequence ID" value="WBW71894.1"/>
    <property type="molecule type" value="Genomic_DNA"/>
</dbReference>
<evidence type="ECO:0000256" key="3">
    <source>
        <dbReference type="ARBA" id="ARBA00022723"/>
    </source>
</evidence>
<evidence type="ECO:0000256" key="5">
    <source>
        <dbReference type="ARBA" id="ARBA00023004"/>
    </source>
</evidence>
<evidence type="ECO:0000256" key="6">
    <source>
        <dbReference type="ARBA" id="ARBA00023033"/>
    </source>
</evidence>
<evidence type="ECO:0000313" key="9">
    <source>
        <dbReference type="EMBL" id="WBW71894.1"/>
    </source>
</evidence>
<reference evidence="9 10" key="1">
    <citation type="journal article" date="2023" name="G3 (Bethesda)">
        <title>A high-quality reference genome for the fission yeast Schizosaccharomyces osmophilus.</title>
        <authorList>
            <person name="Jia G.S."/>
            <person name="Zhang W.C."/>
            <person name="Liang Y."/>
            <person name="Liu X.H."/>
            <person name="Rhind N."/>
            <person name="Pidoux A."/>
            <person name="Brysch-Herzberg M."/>
            <person name="Du L.L."/>
        </authorList>
    </citation>
    <scope>NUCLEOTIDE SEQUENCE [LARGE SCALE GENOMIC DNA]</scope>
    <source>
        <strain evidence="9 10">CBS 15793</strain>
    </source>
</reference>
<keyword evidence="9" id="KW-0830">Ubiquinone</keyword>